<accession>A0A6J6AHC2</accession>
<evidence type="ECO:0000259" key="3">
    <source>
        <dbReference type="SMART" id="SM00062"/>
    </source>
</evidence>
<dbReference type="InterPro" id="IPR001638">
    <property type="entry name" value="Solute-binding_3/MltF_N"/>
</dbReference>
<comment type="subcellular location">
    <subcellularLocation>
        <location evidence="1">Cell envelope</location>
    </subcellularLocation>
</comment>
<dbReference type="SMART" id="SM00062">
    <property type="entry name" value="PBPb"/>
    <property type="match status" value="1"/>
</dbReference>
<evidence type="ECO:0000256" key="1">
    <source>
        <dbReference type="ARBA" id="ARBA00004196"/>
    </source>
</evidence>
<sequence>MARTTRLLASLAALSFVVASCGGSDSSTTSDGALSTIAEGKLTVCSDAPYEPFEFQDKDGVWTGFDMDIVRKIAEANSLELEVSVQPFDGIWLAPAAGTCDMVASSLTNTPERAKAAAFTDSYFDAFQSVLVRSDDAAKYTTLESLAGKTIAVQTGTTGETFAKENATSSTIQSFDEASAMFLALESGQVDGVLQDYLINKERADKQGTSAVSIKFEDTPEQYGFAVQTGNTALLEVLNKGIAALKDDGSYKTIYDKYFIG</sequence>
<proteinExistence type="predicted"/>
<dbReference type="AlphaFoldDB" id="A0A6J6AHC2"/>
<reference evidence="4" key="1">
    <citation type="submission" date="2020-05" db="EMBL/GenBank/DDBJ databases">
        <authorList>
            <person name="Chiriac C."/>
            <person name="Salcher M."/>
            <person name="Ghai R."/>
            <person name="Kavagutti S V."/>
        </authorList>
    </citation>
    <scope>NUCLEOTIDE SEQUENCE</scope>
</reference>
<dbReference type="PANTHER" id="PTHR35936">
    <property type="entry name" value="MEMBRANE-BOUND LYTIC MUREIN TRANSGLYCOSYLASE F"/>
    <property type="match status" value="1"/>
</dbReference>
<dbReference type="PROSITE" id="PS01039">
    <property type="entry name" value="SBP_BACTERIAL_3"/>
    <property type="match status" value="1"/>
</dbReference>
<dbReference type="Pfam" id="PF00497">
    <property type="entry name" value="SBP_bac_3"/>
    <property type="match status" value="1"/>
</dbReference>
<feature type="domain" description="Solute-binding protein family 3/N-terminal" evidence="3">
    <location>
        <begin position="41"/>
        <end position="261"/>
    </location>
</feature>
<dbReference type="InterPro" id="IPR018313">
    <property type="entry name" value="SBP_3_CS"/>
</dbReference>
<evidence type="ECO:0000256" key="2">
    <source>
        <dbReference type="ARBA" id="ARBA00022729"/>
    </source>
</evidence>
<dbReference type="EMBL" id="CAETWZ010000109">
    <property type="protein sequence ID" value="CAB4368239.1"/>
    <property type="molecule type" value="Genomic_DNA"/>
</dbReference>
<dbReference type="Gene3D" id="3.40.190.10">
    <property type="entry name" value="Periplasmic binding protein-like II"/>
    <property type="match status" value="2"/>
</dbReference>
<dbReference type="GO" id="GO:0030313">
    <property type="term" value="C:cell envelope"/>
    <property type="evidence" value="ECO:0007669"/>
    <property type="project" value="UniProtKB-SubCell"/>
</dbReference>
<protein>
    <submittedName>
        <fullName evidence="4">Unannotated protein</fullName>
    </submittedName>
</protein>
<organism evidence="4">
    <name type="scientific">freshwater metagenome</name>
    <dbReference type="NCBI Taxonomy" id="449393"/>
    <lineage>
        <taxon>unclassified sequences</taxon>
        <taxon>metagenomes</taxon>
        <taxon>ecological metagenomes</taxon>
    </lineage>
</organism>
<name>A0A6J6AHC2_9ZZZZ</name>
<dbReference type="PANTHER" id="PTHR35936:SF17">
    <property type="entry name" value="ARGININE-BINDING EXTRACELLULAR PROTEIN ARTP"/>
    <property type="match status" value="1"/>
</dbReference>
<dbReference type="PROSITE" id="PS51257">
    <property type="entry name" value="PROKAR_LIPOPROTEIN"/>
    <property type="match status" value="1"/>
</dbReference>
<keyword evidence="2" id="KW-0732">Signal</keyword>
<gene>
    <name evidence="4" type="ORF">UFOPK4179_01037</name>
</gene>
<evidence type="ECO:0000313" key="4">
    <source>
        <dbReference type="EMBL" id="CAB4368239.1"/>
    </source>
</evidence>
<dbReference type="SUPFAM" id="SSF53850">
    <property type="entry name" value="Periplasmic binding protein-like II"/>
    <property type="match status" value="1"/>
</dbReference>